<dbReference type="PANTHER" id="PTHR30537">
    <property type="entry name" value="HTH-TYPE TRANSCRIPTIONAL REGULATOR"/>
    <property type="match status" value="1"/>
</dbReference>
<sequence length="301" mass="33528">MDKLTTMKAFLAVVQEGSFSKAADKLDISPQLVSKYISALEDNLHTRLLHRTTRKVSVTEAGNQYYQRCQQVVIDIEDMENSLNNLSENVSGMLSISAPMSFGVKHLAGLLVDFQNQHPNLKIDLRLTDQFVDIVEQGIDIALRIGTLKSSTLIAKKVAPIRLAIFASPAYLKQNGTPTTLEALQEHNYLRYAHAEPTKRLKGYDELKNELKLESNLVANNGDLLLNTAIAGGGITMQPTFIAGEALAQGRVVRILKDYEPEPMGLYMVYANRQFLPSKVRAFVDFTSGYYGDVPYWDLGE</sequence>
<reference evidence="6" key="1">
    <citation type="journal article" date="2015" name="Nature">
        <title>Complex archaea that bridge the gap between prokaryotes and eukaryotes.</title>
        <authorList>
            <person name="Spang A."/>
            <person name="Saw J.H."/>
            <person name="Jorgensen S.L."/>
            <person name="Zaremba-Niedzwiedzka K."/>
            <person name="Martijn J."/>
            <person name="Lind A.E."/>
            <person name="van Eijk R."/>
            <person name="Schleper C."/>
            <person name="Guy L."/>
            <person name="Ettema T.J."/>
        </authorList>
    </citation>
    <scope>NUCLEOTIDE SEQUENCE</scope>
</reference>
<dbReference type="GO" id="GO:0003700">
    <property type="term" value="F:DNA-binding transcription factor activity"/>
    <property type="evidence" value="ECO:0007669"/>
    <property type="project" value="InterPro"/>
</dbReference>
<feature type="domain" description="HTH lysR-type" evidence="5">
    <location>
        <begin position="1"/>
        <end position="59"/>
    </location>
</feature>
<comment type="similarity">
    <text evidence="1">Belongs to the LysR transcriptional regulatory family.</text>
</comment>
<dbReference type="Gene3D" id="3.40.190.290">
    <property type="match status" value="1"/>
</dbReference>
<dbReference type="InterPro" id="IPR000847">
    <property type="entry name" value="LysR_HTH_N"/>
</dbReference>
<dbReference type="SUPFAM" id="SSF53850">
    <property type="entry name" value="Periplasmic binding protein-like II"/>
    <property type="match status" value="1"/>
</dbReference>
<proteinExistence type="inferred from homology"/>
<dbReference type="InterPro" id="IPR036390">
    <property type="entry name" value="WH_DNA-bd_sf"/>
</dbReference>
<protein>
    <recommendedName>
        <fullName evidence="5">HTH lysR-type domain-containing protein</fullName>
    </recommendedName>
</protein>
<evidence type="ECO:0000313" key="6">
    <source>
        <dbReference type="EMBL" id="KKN71562.1"/>
    </source>
</evidence>
<keyword evidence="4" id="KW-0804">Transcription</keyword>
<comment type="caution">
    <text evidence="6">The sequence shown here is derived from an EMBL/GenBank/DDBJ whole genome shotgun (WGS) entry which is preliminary data.</text>
</comment>
<evidence type="ECO:0000256" key="1">
    <source>
        <dbReference type="ARBA" id="ARBA00009437"/>
    </source>
</evidence>
<dbReference type="EMBL" id="LAZR01000381">
    <property type="protein sequence ID" value="KKN71562.1"/>
    <property type="molecule type" value="Genomic_DNA"/>
</dbReference>
<evidence type="ECO:0000256" key="2">
    <source>
        <dbReference type="ARBA" id="ARBA00023015"/>
    </source>
</evidence>
<dbReference type="Pfam" id="PF00126">
    <property type="entry name" value="HTH_1"/>
    <property type="match status" value="1"/>
</dbReference>
<organism evidence="6">
    <name type="scientific">marine sediment metagenome</name>
    <dbReference type="NCBI Taxonomy" id="412755"/>
    <lineage>
        <taxon>unclassified sequences</taxon>
        <taxon>metagenomes</taxon>
        <taxon>ecological metagenomes</taxon>
    </lineage>
</organism>
<evidence type="ECO:0000259" key="5">
    <source>
        <dbReference type="PROSITE" id="PS50931"/>
    </source>
</evidence>
<dbReference type="FunFam" id="1.10.10.10:FF:000001">
    <property type="entry name" value="LysR family transcriptional regulator"/>
    <property type="match status" value="1"/>
</dbReference>
<dbReference type="PANTHER" id="PTHR30537:SF5">
    <property type="entry name" value="HTH-TYPE TRANSCRIPTIONAL ACTIVATOR TTDR-RELATED"/>
    <property type="match status" value="1"/>
</dbReference>
<name>A0A0F9T991_9ZZZZ</name>
<dbReference type="Gene3D" id="1.10.10.10">
    <property type="entry name" value="Winged helix-like DNA-binding domain superfamily/Winged helix DNA-binding domain"/>
    <property type="match status" value="1"/>
</dbReference>
<keyword evidence="2" id="KW-0805">Transcription regulation</keyword>
<dbReference type="PROSITE" id="PS50931">
    <property type="entry name" value="HTH_LYSR"/>
    <property type="match status" value="1"/>
</dbReference>
<dbReference type="InterPro" id="IPR005119">
    <property type="entry name" value="LysR_subst-bd"/>
</dbReference>
<keyword evidence="3" id="KW-0238">DNA-binding</keyword>
<dbReference type="CDD" id="cd08422">
    <property type="entry name" value="PBP2_CrgA_like"/>
    <property type="match status" value="1"/>
</dbReference>
<dbReference type="GO" id="GO:0003677">
    <property type="term" value="F:DNA binding"/>
    <property type="evidence" value="ECO:0007669"/>
    <property type="project" value="UniProtKB-KW"/>
</dbReference>
<gene>
    <name evidence="6" type="ORF">LCGC14_0419590</name>
</gene>
<evidence type="ECO:0000256" key="3">
    <source>
        <dbReference type="ARBA" id="ARBA00023125"/>
    </source>
</evidence>
<dbReference type="InterPro" id="IPR036388">
    <property type="entry name" value="WH-like_DNA-bd_sf"/>
</dbReference>
<dbReference type="AlphaFoldDB" id="A0A0F9T991"/>
<accession>A0A0F9T991</accession>
<dbReference type="Pfam" id="PF03466">
    <property type="entry name" value="LysR_substrate"/>
    <property type="match status" value="1"/>
</dbReference>
<dbReference type="SUPFAM" id="SSF46785">
    <property type="entry name" value="Winged helix' DNA-binding domain"/>
    <property type="match status" value="1"/>
</dbReference>
<dbReference type="InterPro" id="IPR058163">
    <property type="entry name" value="LysR-type_TF_proteobact-type"/>
</dbReference>
<evidence type="ECO:0000256" key="4">
    <source>
        <dbReference type="ARBA" id="ARBA00023163"/>
    </source>
</evidence>